<dbReference type="EMBL" id="CEKZ01000001">
    <property type="protein sequence ID" value="CEQ02057.1"/>
    <property type="molecule type" value="Genomic_DNA"/>
</dbReference>
<dbReference type="AlphaFoldDB" id="A0A0C7P152"/>
<feature type="domain" description="HTH cro/C1-type" evidence="1">
    <location>
        <begin position="5"/>
        <end position="60"/>
    </location>
</feature>
<dbReference type="InterPro" id="IPR001387">
    <property type="entry name" value="Cro/C1-type_HTH"/>
</dbReference>
<dbReference type="SMART" id="SM00530">
    <property type="entry name" value="HTH_XRE"/>
    <property type="match status" value="1"/>
</dbReference>
<accession>A0A0C7P152</accession>
<evidence type="ECO:0000313" key="2">
    <source>
        <dbReference type="EMBL" id="CEQ02057.1"/>
    </source>
</evidence>
<dbReference type="InterPro" id="IPR010982">
    <property type="entry name" value="Lambda_DNA-bd_dom_sf"/>
</dbReference>
<reference evidence="2 3" key="1">
    <citation type="submission" date="2015-01" db="EMBL/GenBank/DDBJ databases">
        <authorList>
            <person name="Aslett A.Martin."/>
            <person name="De Silva Nishadi"/>
        </authorList>
    </citation>
    <scope>NUCLEOTIDE SEQUENCE [LARGE SCALE GENOMIC DNA]</scope>
    <source>
        <strain evidence="2 3">R28058</strain>
    </source>
</reference>
<dbReference type="SUPFAM" id="SSF47413">
    <property type="entry name" value="lambda repressor-like DNA-binding domains"/>
    <property type="match status" value="1"/>
</dbReference>
<proteinExistence type="predicted"/>
<dbReference type="Pfam" id="PF01381">
    <property type="entry name" value="HTH_3"/>
    <property type="match status" value="1"/>
</dbReference>
<dbReference type="CDD" id="cd00093">
    <property type="entry name" value="HTH_XRE"/>
    <property type="match status" value="1"/>
</dbReference>
<evidence type="ECO:0000259" key="1">
    <source>
        <dbReference type="PROSITE" id="PS50943"/>
    </source>
</evidence>
<dbReference type="Proteomes" id="UP000049127">
    <property type="component" value="Unassembled WGS sequence"/>
</dbReference>
<dbReference type="Gene3D" id="1.10.260.40">
    <property type="entry name" value="lambda repressor-like DNA-binding domains"/>
    <property type="match status" value="1"/>
</dbReference>
<dbReference type="GO" id="GO:0003677">
    <property type="term" value="F:DNA binding"/>
    <property type="evidence" value="ECO:0007669"/>
    <property type="project" value="InterPro"/>
</dbReference>
<protein>
    <submittedName>
        <fullName evidence="2">Transcriptional regulator</fullName>
    </submittedName>
</protein>
<evidence type="ECO:0000313" key="3">
    <source>
        <dbReference type="Proteomes" id="UP000049127"/>
    </source>
</evidence>
<dbReference type="RefSeq" id="WP_055335421.1">
    <property type="nucleotide sequence ID" value="NZ_CEKY01000001.1"/>
</dbReference>
<name>A0A0C7P152_PARSO</name>
<dbReference type="PROSITE" id="PS50943">
    <property type="entry name" value="HTH_CROC1"/>
    <property type="match status" value="1"/>
</dbReference>
<gene>
    <name evidence="2" type="ORF">R28058_34051</name>
</gene>
<sequence>MKERLRDLRTKHLRLTQQEFADSIKLSRSNVGNIESGIVQLTQRNIDAICEKFNVNEGWLKTGEGEVFLNLSPEEEFDMLVGRLYADDDSFKKNIIRAMLKLNDEDWLVVKKFTEELKKGM</sequence>
<organism evidence="2 3">
    <name type="scientific">Paraclostridium sordellii</name>
    <name type="common">Clostridium sordellii</name>
    <dbReference type="NCBI Taxonomy" id="1505"/>
    <lineage>
        <taxon>Bacteria</taxon>
        <taxon>Bacillati</taxon>
        <taxon>Bacillota</taxon>
        <taxon>Clostridia</taxon>
        <taxon>Peptostreptococcales</taxon>
        <taxon>Peptostreptococcaceae</taxon>
        <taxon>Paraclostridium</taxon>
    </lineage>
</organism>